<reference evidence="2 3" key="1">
    <citation type="submission" date="2016-10" db="EMBL/GenBank/DDBJ databases">
        <authorList>
            <person name="de Groot N.N."/>
        </authorList>
    </citation>
    <scope>NUCLEOTIDE SEQUENCE [LARGE SCALE GENOMIC DNA]</scope>
    <source>
        <strain evidence="2 3">DSM 2872</strain>
    </source>
</reference>
<dbReference type="AlphaFoldDB" id="A0A1H4A4L0"/>
<dbReference type="Proteomes" id="UP000183469">
    <property type="component" value="Unassembled WGS sequence"/>
</dbReference>
<dbReference type="RefSeq" id="WP_074673290.1">
    <property type="nucleotide sequence ID" value="NZ_FNQG01000014.1"/>
</dbReference>
<feature type="region of interest" description="Disordered" evidence="1">
    <location>
        <begin position="80"/>
        <end position="103"/>
    </location>
</feature>
<name>A0A1H4A4L0_SELRU</name>
<gene>
    <name evidence="2" type="ORF">SAMN05660648_02723</name>
</gene>
<organism evidence="2 3">
    <name type="scientific">Selenomonas ruminantium</name>
    <dbReference type="NCBI Taxonomy" id="971"/>
    <lineage>
        <taxon>Bacteria</taxon>
        <taxon>Bacillati</taxon>
        <taxon>Bacillota</taxon>
        <taxon>Negativicutes</taxon>
        <taxon>Selenomonadales</taxon>
        <taxon>Selenomonadaceae</taxon>
        <taxon>Selenomonas</taxon>
    </lineage>
</organism>
<dbReference type="EMBL" id="FNQG01000014">
    <property type="protein sequence ID" value="SEA30915.1"/>
    <property type="molecule type" value="Genomic_DNA"/>
</dbReference>
<feature type="compositionally biased region" description="Basic and acidic residues" evidence="1">
    <location>
        <begin position="196"/>
        <end position="206"/>
    </location>
</feature>
<evidence type="ECO:0000313" key="3">
    <source>
        <dbReference type="Proteomes" id="UP000183469"/>
    </source>
</evidence>
<sequence length="217" mass="24141">MPKKTIIEEVGGALAKNYDISLVYCTDSDGKEYTYIKRKGGEQENLNAIFKVTANIVSIALDEALNEGITEAEYWQGTKAYVDDNGPKNNNPGKNEKNEPHGKVVPLPKKMTIDEAGETLMKTYVSCLIICEDNDGKIKTSYMGKTKESMDTVAILEAAANIVSIALYEALNYGCTEDEFWLEMQKLANGTLTEEQEPKHEKDKPRGVVFQFPQKAD</sequence>
<evidence type="ECO:0000313" key="2">
    <source>
        <dbReference type="EMBL" id="SEA30915.1"/>
    </source>
</evidence>
<evidence type="ECO:0000256" key="1">
    <source>
        <dbReference type="SAM" id="MobiDB-lite"/>
    </source>
</evidence>
<proteinExistence type="predicted"/>
<protein>
    <submittedName>
        <fullName evidence="2">Uncharacterized protein</fullName>
    </submittedName>
</protein>
<feature type="region of interest" description="Disordered" evidence="1">
    <location>
        <begin position="192"/>
        <end position="217"/>
    </location>
</feature>
<accession>A0A1H4A4L0</accession>